<dbReference type="Proteomes" id="UP001375743">
    <property type="component" value="Unassembled WGS sequence"/>
</dbReference>
<dbReference type="SUPFAM" id="SSF55961">
    <property type="entry name" value="Bet v1-like"/>
    <property type="match status" value="1"/>
</dbReference>
<sequence>MATAPYAQRSVPDLLSDPTRLACLLGGGLLTLLGARRGGMLGAGLVLAGGAVAFKGLADLPLAGEGGMLEEGLHRLERTLPTGAVKIARSITIGRPREEVWRFVRDLSGFSRWARHVESVITTDDGRSHWMVRAPGGTRIEWDAMIEAESPNERISWQTLPGSEIRHAGVITLRDAPGGRGTELILRLNYEAPGGVLGRTIARLMGEEPGIQARDDLRRLKQLLETGEMATNAMRPEDAGRERF</sequence>
<dbReference type="PANTHER" id="PTHR33824">
    <property type="entry name" value="POLYKETIDE CYCLASE/DEHYDRASE AND LIPID TRANSPORT SUPERFAMILY PROTEIN"/>
    <property type="match status" value="1"/>
</dbReference>
<dbReference type="EMBL" id="JBBLZC010000008">
    <property type="protein sequence ID" value="MEK0083397.1"/>
    <property type="molecule type" value="Genomic_DNA"/>
</dbReference>
<dbReference type="PANTHER" id="PTHR33824:SF7">
    <property type="entry name" value="POLYKETIDE CYCLASE_DEHYDRASE AND LIPID TRANSPORT SUPERFAMILY PROTEIN"/>
    <property type="match status" value="1"/>
</dbReference>
<evidence type="ECO:0000313" key="1">
    <source>
        <dbReference type="EMBL" id="MEK0083397.1"/>
    </source>
</evidence>
<dbReference type="Gene3D" id="3.30.530.20">
    <property type="match status" value="1"/>
</dbReference>
<dbReference type="InterPro" id="IPR023393">
    <property type="entry name" value="START-like_dom_sf"/>
</dbReference>
<dbReference type="InterPro" id="IPR047137">
    <property type="entry name" value="ORF3"/>
</dbReference>
<keyword evidence="2" id="KW-1185">Reference proteome</keyword>
<name>A0ABU8XQF1_9PROT</name>
<protein>
    <submittedName>
        <fullName evidence="1">SRPBCC family protein</fullName>
    </submittedName>
</protein>
<dbReference type="RefSeq" id="WP_418159249.1">
    <property type="nucleotide sequence ID" value="NZ_JBBLZC010000008.1"/>
</dbReference>
<proteinExistence type="predicted"/>
<reference evidence="1 2" key="1">
    <citation type="submission" date="2024-01" db="EMBL/GenBank/DDBJ databases">
        <title>Multi-omics insights into the function and evolution of sodium benzoate biodegradation pathways in Benzoatithermus flavus gen. nov., sp. nov. from hot spring.</title>
        <authorList>
            <person name="Hu C.-J."/>
            <person name="Li W.-J."/>
        </authorList>
    </citation>
    <scope>NUCLEOTIDE SEQUENCE [LARGE SCALE GENOMIC DNA]</scope>
    <source>
        <strain evidence="1 2">SYSU G07066</strain>
    </source>
</reference>
<organism evidence="1 2">
    <name type="scientific">Benzoatithermus flavus</name>
    <dbReference type="NCBI Taxonomy" id="3108223"/>
    <lineage>
        <taxon>Bacteria</taxon>
        <taxon>Pseudomonadati</taxon>
        <taxon>Pseudomonadota</taxon>
        <taxon>Alphaproteobacteria</taxon>
        <taxon>Geminicoccales</taxon>
        <taxon>Geminicoccaceae</taxon>
        <taxon>Benzoatithermus</taxon>
    </lineage>
</organism>
<accession>A0ABU8XQF1</accession>
<comment type="caution">
    <text evidence="1">The sequence shown here is derived from an EMBL/GenBank/DDBJ whole genome shotgun (WGS) entry which is preliminary data.</text>
</comment>
<dbReference type="CDD" id="cd07817">
    <property type="entry name" value="SRPBCC_8"/>
    <property type="match status" value="1"/>
</dbReference>
<dbReference type="Pfam" id="PF10604">
    <property type="entry name" value="Polyketide_cyc2"/>
    <property type="match status" value="1"/>
</dbReference>
<evidence type="ECO:0000313" key="2">
    <source>
        <dbReference type="Proteomes" id="UP001375743"/>
    </source>
</evidence>
<dbReference type="InterPro" id="IPR019587">
    <property type="entry name" value="Polyketide_cyclase/dehydratase"/>
</dbReference>
<gene>
    <name evidence="1" type="ORF">U1T56_09560</name>
</gene>